<dbReference type="Pfam" id="PF01019">
    <property type="entry name" value="G_glu_transpept"/>
    <property type="match status" value="1"/>
</dbReference>
<dbReference type="AlphaFoldDB" id="A0A7X1NUS8"/>
<dbReference type="Gene3D" id="1.10.246.130">
    <property type="match status" value="1"/>
</dbReference>
<dbReference type="InterPro" id="IPR029055">
    <property type="entry name" value="Ntn_hydrolases_N"/>
</dbReference>
<dbReference type="InterPro" id="IPR043138">
    <property type="entry name" value="GGT_lsub"/>
</dbReference>
<name>A0A7X1NUS8_9DEIO</name>
<dbReference type="Gene3D" id="3.60.20.40">
    <property type="match status" value="1"/>
</dbReference>
<dbReference type="EMBL" id="WBSL01000001">
    <property type="protein sequence ID" value="MPY65774.1"/>
    <property type="molecule type" value="Genomic_DNA"/>
</dbReference>
<dbReference type="PANTHER" id="PTHR43881">
    <property type="entry name" value="GAMMA-GLUTAMYLTRANSPEPTIDASE (AFU_ORTHOLOGUE AFUA_4G13580)"/>
    <property type="match status" value="1"/>
</dbReference>
<dbReference type="InterPro" id="IPR052896">
    <property type="entry name" value="GGT-like_enzyme"/>
</dbReference>
<dbReference type="InterPro" id="IPR043137">
    <property type="entry name" value="GGT_ssub_C"/>
</dbReference>
<dbReference type="PANTHER" id="PTHR43881:SF1">
    <property type="entry name" value="GAMMA-GLUTAMYLTRANSPEPTIDASE (AFU_ORTHOLOGUE AFUA_4G13580)"/>
    <property type="match status" value="1"/>
</dbReference>
<dbReference type="Proteomes" id="UP000484842">
    <property type="component" value="Unassembled WGS sequence"/>
</dbReference>
<gene>
    <name evidence="1" type="ORF">F8S09_03555</name>
</gene>
<accession>A0A7X1NUS8</accession>
<organism evidence="1 2">
    <name type="scientific">Deinococcus terrestris</name>
    <dbReference type="NCBI Taxonomy" id="2651870"/>
    <lineage>
        <taxon>Bacteria</taxon>
        <taxon>Thermotogati</taxon>
        <taxon>Deinococcota</taxon>
        <taxon>Deinococci</taxon>
        <taxon>Deinococcales</taxon>
        <taxon>Deinococcaceae</taxon>
        <taxon>Deinococcus</taxon>
    </lineage>
</organism>
<evidence type="ECO:0000313" key="2">
    <source>
        <dbReference type="Proteomes" id="UP000484842"/>
    </source>
</evidence>
<evidence type="ECO:0000313" key="1">
    <source>
        <dbReference type="EMBL" id="MPY65774.1"/>
    </source>
</evidence>
<comment type="caution">
    <text evidence="1">The sequence shown here is derived from an EMBL/GenBank/DDBJ whole genome shotgun (WGS) entry which is preliminary data.</text>
</comment>
<keyword evidence="2" id="KW-1185">Reference proteome</keyword>
<dbReference type="SUPFAM" id="SSF56235">
    <property type="entry name" value="N-terminal nucleophile aminohydrolases (Ntn hydrolases)"/>
    <property type="match status" value="1"/>
</dbReference>
<dbReference type="GO" id="GO:0016740">
    <property type="term" value="F:transferase activity"/>
    <property type="evidence" value="ECO:0007669"/>
    <property type="project" value="UniProtKB-KW"/>
</dbReference>
<protein>
    <submittedName>
        <fullName evidence="1">Gamma-glutamyltransferase family protein</fullName>
    </submittedName>
</protein>
<dbReference type="PRINTS" id="PR01210">
    <property type="entry name" value="GGTRANSPTASE"/>
</dbReference>
<reference evidence="1 2" key="1">
    <citation type="submission" date="2019-10" db="EMBL/GenBank/DDBJ databases">
        <title>Deinococcus sp. isolated from soil.</title>
        <authorList>
            <person name="Li Y."/>
            <person name="Wang J."/>
        </authorList>
    </citation>
    <scope>NUCLEOTIDE SEQUENCE [LARGE SCALE GENOMIC DNA]</scope>
    <source>
        <strain evidence="1 2">SDU3-2</strain>
    </source>
</reference>
<keyword evidence="1" id="KW-0808">Transferase</keyword>
<sequence length="537" mass="56971">MSPVTFQPEFPTVRRPVYARRGMVATSQPLAAQVGQSLLQRGGNAVDAAIGTAAALTVVEPTSNGLGGDLFALVWEGGELHGLNASGAAPAALSLDALAERHGGEMPRHGWTPVTVPGGVRGWADLHARFGRLPFADVLAPAVALAREGYPLSPVLATSWARAISIYRRLNLPIMEEWFRVFAPDGFTPAPGALWRSEGHARTLELIGATNGAAFYEGELAERIDAHSQATGGLLRGSDLAQHRSEWVTPIHADYGGHRIYEIPPNGQGIAALIALNVLNGVDLPEQWGDPAGLHLQIEAMKRGFADAHAYVADPRHVPVEVERLLGAENAVAHRAHLGHTARDPSTPAPSVGGTVYLAAADAEGGMVSLIQSNYMGFGSGVVVPGTGIGLHNRGHNFSLQPGHPNALAPGKRPYHTIIPGFLGRVDGAPVGPFGVMGGFMQPQGHLQVVLNTVRYGMNPQQALDAPRWQWLQGRAVEVEPELGAQVARALLARSHDLRVQLDPGSFGRGQIIWRNPETGVLEGGTESRTDGHIAVW</sequence>
<proteinExistence type="predicted"/>